<feature type="compositionally biased region" description="Polar residues" evidence="1">
    <location>
        <begin position="1555"/>
        <end position="1564"/>
    </location>
</feature>
<dbReference type="PANTHER" id="PTHR42064">
    <property type="entry name" value="YALI0F28677P"/>
    <property type="match status" value="1"/>
</dbReference>
<sequence length="1927" mass="213084">MTTTATADSYRQRFVFPDNIAIGPSDLPVSPGHSSLMDMHDAPLDMLNNPMSRNTSPLLYYSGTNSGITNNQNNHNKTNNNNQNNNNNNNSNQTPASRPSSGIFLDDIELPPPGYHAPHFDPVADLIDVSTDSRRQSLKSNPFIQPQQLQHQQPDTFPSSSASDFSRPQPPPPPLQSTPGHIKKPQNPFKKHTTSLPACPSLESLIQLDTQHSAASKEYTIKARCLEQTLIYNNVVNRLQYSLSTLTINLADRFKSDPAAFTPAYTQAIDFVHTILKEDMTFADHRFASFLKPSNQKLLDIFLLLIKSSPSFICASLSRMNITEVNAFCSSPSDPYENLASCHRTNALDIIFHSFFPPNAPVLQKFQYFSFIVAFLLDNYLPTERYTRLCLAIIDRFVSPARFTMFQSFEPALLGFLRDGNFILKSSHRFSVLHDPQPSAFQTYSRPFNSTPPSSYQQSESHLAASMNLMNNNYFNSSPSLSLQMATAVPYIDTDTTSISSVHSHSDDIEFDSKRTTFINDAVLQFLKHLNSCRAVLFGDLVHFVRLVVHKISPGNKLTILRFIFFEFFFKHMLQTLFASPETYALVKDFYVTTDQRNKILIPIYQTCLGYTEATVFKDQIAVNVPQDIASQIDRIYEYFLTTLDSADDEPDDSVAHQNIIDGDVLDHLGELHEIKESIYSGQLLVLSPADVYTLYTSLFPFSSVQPRKNSITSTTSSNPNTISNQTTGSISSYGYHSHKRSSSTGYTSTGASTPTRTDMASFPKPYQKLDDLNMLLSDYDQSDSPLFGSKREDGPCQWNLDDVYLDIEPAFDELVKKFPYLQFLSQPVHATSLRAHKAQNLRLPTPASEKWQVFYIGEPAAVYAVDEDTLVDKMCLLEKNRHGDNPFAADFVKSPLPASAQPYVNVVVSALEKLISQSSISGSTWRQQQQHMQYHQSENYPFASYMTESRPLFMDAFMAPPPLRRAAGSESPSYIIDLLANSAEQSISTNNFLDGGKYSNAIEALLRILPPENSTSYEHICAEINSYLMRIIKRDKERRIESFTHRLRKCDEYINPYATAIQFASHACENTLQMLGDLRTKVFYATEVRSNAMWVRARDIISALNRGSSCCNNDKDGFDDTARSPVSGPGTHNGHHSYRSYTLKRNSSTSSLSSLGAYTFKRLTGGTTKRDYSHKRASFAHYVGASNTCNGPGDAMFAPEEYGGANKLSDKEAQATLNWLEGQNIERFCDGEELIHRFFCELDDLVKRFTTADSSSGANRRSQSIIGSSSLYKHDLGKLIFEVEGVDRSSTTSVSGVYPSKSSFYKFRSSSCTKLEAEPTSSRRKSIDGSITGGSITSITGGGSSNSAGGTSDNTASNSFQGRPKTTLFPAAELSLSRSYSLRGHKSLKSSPNLIEMFGSLDVGAPPTISSSPSFKKLNDFYPKSHHERSFSTSDSNRADGGNGFHSNNSSLHNAGASVGTTDEFGIGRVVTPLADDIGRLKNEERRKELEQMIIELQMKLTGLAFSDIGIEGWLEGSEMDKWFNSRIVDKSITRAFKAQEAIAAAAATMGPATDSNRNSWRQQPPMPTTPSDQNSTISNLLGARFSGKYHFPYESAYRHLLFKLSVTPSPSGKLAVLSELVRLVVSYLTTFPAQPSSTAAVVSSYRIHSSKPSLGSDSVPLTPRGGGTGDELKTLSNKPSLTNIELKRLSSNTGYGPAGNSPLMASAGKTHTSDHRCSNIGPNTDAIAGELRKIFRTNRAHCGTLFRDLQMIASFIPSHVLDLTDMGKAFWDVSLAVLSLKTEYLRVMVQTASELFEYSTHMLSPAMDIAFLSEWTLKDCAWLWSIAARVGMSEAQRELGIMNLSNPEIMPLALMPFSKLADVFSDEAAGGAGGGASGGGSSRHDEGDKMDPVRMAIVRHWMGLAAAQGDLIAREYLEQNGFSGL</sequence>
<organism evidence="2 3">
    <name type="scientific">Geotrichum candidum</name>
    <name type="common">Oospora lactis</name>
    <name type="synonym">Dipodascus geotrichum</name>
    <dbReference type="NCBI Taxonomy" id="1173061"/>
    <lineage>
        <taxon>Eukaryota</taxon>
        <taxon>Fungi</taxon>
        <taxon>Dikarya</taxon>
        <taxon>Ascomycota</taxon>
        <taxon>Saccharomycotina</taxon>
        <taxon>Dipodascomycetes</taxon>
        <taxon>Dipodascales</taxon>
        <taxon>Dipodascaceae</taxon>
        <taxon>Geotrichum</taxon>
    </lineage>
</organism>
<feature type="region of interest" description="Disordered" evidence="1">
    <location>
        <begin position="1653"/>
        <end position="1678"/>
    </location>
</feature>
<feature type="region of interest" description="Disordered" evidence="1">
    <location>
        <begin position="706"/>
        <end position="763"/>
    </location>
</feature>
<dbReference type="EMBL" id="CCBN010000001">
    <property type="protein sequence ID" value="CDO51419.1"/>
    <property type="molecule type" value="Genomic_DNA"/>
</dbReference>
<dbReference type="OrthoDB" id="4085487at2759"/>
<feature type="region of interest" description="Disordered" evidence="1">
    <location>
        <begin position="49"/>
        <end position="119"/>
    </location>
</feature>
<name>A0A0J9X2T8_GEOCN</name>
<comment type="caution">
    <text evidence="2">The sequence shown here is derived from an EMBL/GenBank/DDBJ whole genome shotgun (WGS) entry which is preliminary data.</text>
</comment>
<feature type="compositionally biased region" description="Low complexity" evidence="1">
    <location>
        <begin position="1329"/>
        <end position="1356"/>
    </location>
</feature>
<feature type="compositionally biased region" description="Polar residues" evidence="1">
    <location>
        <begin position="49"/>
        <end position="68"/>
    </location>
</feature>
<reference evidence="2" key="1">
    <citation type="submission" date="2014-03" db="EMBL/GenBank/DDBJ databases">
        <authorList>
            <person name="Casaregola S."/>
        </authorList>
    </citation>
    <scope>NUCLEOTIDE SEQUENCE [LARGE SCALE GENOMIC DNA]</scope>
    <source>
        <strain evidence="2">CLIB 918</strain>
    </source>
</reference>
<feature type="compositionally biased region" description="Low complexity" evidence="1">
    <location>
        <begin position="69"/>
        <end position="94"/>
    </location>
</feature>
<feature type="compositionally biased region" description="Low complexity" evidence="1">
    <location>
        <begin position="145"/>
        <end position="154"/>
    </location>
</feature>
<feature type="compositionally biased region" description="Polar residues" evidence="1">
    <location>
        <begin position="155"/>
        <end position="166"/>
    </location>
</feature>
<feature type="region of interest" description="Disordered" evidence="1">
    <location>
        <begin position="133"/>
        <end position="194"/>
    </location>
</feature>
<accession>A0A0J9X2T8</accession>
<feature type="compositionally biased region" description="Low complexity" evidence="1">
    <location>
        <begin position="710"/>
        <end position="728"/>
    </location>
</feature>
<feature type="region of interest" description="Disordered" evidence="1">
    <location>
        <begin position="1427"/>
        <end position="1459"/>
    </location>
</feature>
<dbReference type="PANTHER" id="PTHR42064:SF1">
    <property type="entry name" value="YALI0F28677P"/>
    <property type="match status" value="1"/>
</dbReference>
<feature type="region of interest" description="Disordered" evidence="1">
    <location>
        <begin position="1553"/>
        <end position="1577"/>
    </location>
</feature>
<keyword evidence="3" id="KW-1185">Reference proteome</keyword>
<feature type="compositionally biased region" description="Basic residues" evidence="1">
    <location>
        <begin position="181"/>
        <end position="193"/>
    </location>
</feature>
<gene>
    <name evidence="2" type="ORF">BN980_GECA01s05928g</name>
</gene>
<feature type="region of interest" description="Disordered" evidence="1">
    <location>
        <begin position="1319"/>
        <end position="1365"/>
    </location>
</feature>
<evidence type="ECO:0000313" key="3">
    <source>
        <dbReference type="Proteomes" id="UP000242525"/>
    </source>
</evidence>
<dbReference type="STRING" id="1173061.A0A0J9X2T8"/>
<evidence type="ECO:0000256" key="1">
    <source>
        <dbReference type="SAM" id="MobiDB-lite"/>
    </source>
</evidence>
<dbReference type="Proteomes" id="UP000242525">
    <property type="component" value="Unassembled WGS sequence"/>
</dbReference>
<feature type="compositionally biased region" description="Low complexity" evidence="1">
    <location>
        <begin position="743"/>
        <end position="756"/>
    </location>
</feature>
<protein>
    <submittedName>
        <fullName evidence="2">Uncharacterized protein</fullName>
    </submittedName>
</protein>
<proteinExistence type="predicted"/>
<evidence type="ECO:0000313" key="2">
    <source>
        <dbReference type="EMBL" id="CDO51419.1"/>
    </source>
</evidence>